<keyword evidence="4" id="KW-1003">Cell membrane</keyword>
<evidence type="ECO:0000256" key="8">
    <source>
        <dbReference type="ARBA" id="ARBA00022989"/>
    </source>
</evidence>
<feature type="domain" description="T2SS protein K second SAM-like" evidence="12">
    <location>
        <begin position="330"/>
        <end position="385"/>
    </location>
</feature>
<dbReference type="EMBL" id="VGLS01000065">
    <property type="protein sequence ID" value="MBM3222878.1"/>
    <property type="molecule type" value="Genomic_DNA"/>
</dbReference>
<dbReference type="InterPro" id="IPR005628">
    <property type="entry name" value="GspK"/>
</dbReference>
<comment type="caution">
    <text evidence="14">The sequence shown here is derived from an EMBL/GenBank/DDBJ whole genome shotgun (WGS) entry which is preliminary data.</text>
</comment>
<feature type="region of interest" description="Disordered" evidence="10">
    <location>
        <begin position="227"/>
        <end position="248"/>
    </location>
</feature>
<dbReference type="InterPro" id="IPR038072">
    <property type="entry name" value="GspK_central_sf"/>
</dbReference>
<evidence type="ECO:0000256" key="6">
    <source>
        <dbReference type="ARBA" id="ARBA00022692"/>
    </source>
</evidence>
<dbReference type="Proteomes" id="UP000712673">
    <property type="component" value="Unassembled WGS sequence"/>
</dbReference>
<keyword evidence="7" id="KW-0653">Protein transport</keyword>
<keyword evidence="3" id="KW-0813">Transport</keyword>
<evidence type="ECO:0000259" key="13">
    <source>
        <dbReference type="Pfam" id="PF21687"/>
    </source>
</evidence>
<dbReference type="Pfam" id="PF21687">
    <property type="entry name" value="T2SSK_1st"/>
    <property type="match status" value="1"/>
</dbReference>
<feature type="transmembrane region" description="Helical" evidence="11">
    <location>
        <begin position="39"/>
        <end position="61"/>
    </location>
</feature>
<dbReference type="Pfam" id="PF03934">
    <property type="entry name" value="T2SSK"/>
    <property type="match status" value="1"/>
</dbReference>
<sequence length="445" mass="48314">MPSSMSGLLLRPWHCPCEERVKMSARVGRRPVVVRSERGLALVLTLFVVALVAILVLEYHFDAAVEIDIANNYANDVQAYHLALAGVRFAQALLQRTDPKAHGQDDSWYKLGLVPACFSPQQLIDLAATSLGEGQTLESADSKALNERRPLDTRAGDSGCVSLRITDENSKLPINALMPPTNDENQQPPAIWVSVFQKFFESFKIDPDVVDALVDWIDDGDNARGTGGAEKAHYTSLPIPYEPPNKRMRTPGELRLIKGLDDPETLAKLFPGAPPESVTDLDLGSNSYLTPFGAEQPLQVQPPPQQPLPPGRPRTPPAQPPPAGNQTAKVNLNTAPAEVIKALFAGAVPERGSTDAEVEELVAKRQDKKLKSLNDAVSDQNLRTKLGQVADVKSTHFRIESVGVVGVVQKRIVAVLKPYGAQQSSPAGAQPAPVNRTTMLYFKVE</sequence>
<dbReference type="PANTHER" id="PTHR38831:SF2">
    <property type="entry name" value="TYPE II SECRETION SYSTEM PROTEIN K"/>
    <property type="match status" value="1"/>
</dbReference>
<feature type="compositionally biased region" description="Pro residues" evidence="10">
    <location>
        <begin position="300"/>
        <end position="323"/>
    </location>
</feature>
<keyword evidence="5" id="KW-0997">Cell inner membrane</keyword>
<keyword evidence="9 11" id="KW-0472">Membrane</keyword>
<evidence type="ECO:0000256" key="3">
    <source>
        <dbReference type="ARBA" id="ARBA00022448"/>
    </source>
</evidence>
<evidence type="ECO:0000259" key="12">
    <source>
        <dbReference type="Pfam" id="PF03934"/>
    </source>
</evidence>
<evidence type="ECO:0000313" key="14">
    <source>
        <dbReference type="EMBL" id="MBM3222878.1"/>
    </source>
</evidence>
<dbReference type="GO" id="GO:0009306">
    <property type="term" value="P:protein secretion"/>
    <property type="evidence" value="ECO:0007669"/>
    <property type="project" value="InterPro"/>
</dbReference>
<gene>
    <name evidence="14" type="ORF">FJZ47_03615</name>
</gene>
<evidence type="ECO:0000256" key="1">
    <source>
        <dbReference type="ARBA" id="ARBA00004533"/>
    </source>
</evidence>
<feature type="domain" description="T2SS protein K first SAM-like" evidence="13">
    <location>
        <begin position="172"/>
        <end position="271"/>
    </location>
</feature>
<dbReference type="Gene3D" id="1.10.40.60">
    <property type="entry name" value="EpsJ-like"/>
    <property type="match status" value="1"/>
</dbReference>
<dbReference type="PANTHER" id="PTHR38831">
    <property type="entry name" value="TYPE II SECRETION SYSTEM PROTEIN K"/>
    <property type="match status" value="1"/>
</dbReference>
<dbReference type="GO" id="GO:0005886">
    <property type="term" value="C:plasma membrane"/>
    <property type="evidence" value="ECO:0007669"/>
    <property type="project" value="UniProtKB-SubCell"/>
</dbReference>
<comment type="similarity">
    <text evidence="2">Belongs to the GSP K family.</text>
</comment>
<evidence type="ECO:0000256" key="10">
    <source>
        <dbReference type="SAM" id="MobiDB-lite"/>
    </source>
</evidence>
<name>A0A937VYH9_UNCTE</name>
<keyword evidence="8 11" id="KW-1133">Transmembrane helix</keyword>
<evidence type="ECO:0000256" key="4">
    <source>
        <dbReference type="ARBA" id="ARBA00022475"/>
    </source>
</evidence>
<evidence type="ECO:0000256" key="11">
    <source>
        <dbReference type="SAM" id="Phobius"/>
    </source>
</evidence>
<evidence type="ECO:0000256" key="7">
    <source>
        <dbReference type="ARBA" id="ARBA00022927"/>
    </source>
</evidence>
<evidence type="ECO:0000256" key="9">
    <source>
        <dbReference type="ARBA" id="ARBA00023136"/>
    </source>
</evidence>
<evidence type="ECO:0000256" key="2">
    <source>
        <dbReference type="ARBA" id="ARBA00007246"/>
    </source>
</evidence>
<proteinExistence type="inferred from homology"/>
<reference evidence="14" key="1">
    <citation type="submission" date="2019-03" db="EMBL/GenBank/DDBJ databases">
        <title>Lake Tanganyika Metagenome-Assembled Genomes (MAGs).</title>
        <authorList>
            <person name="Tran P."/>
        </authorList>
    </citation>
    <scope>NUCLEOTIDE SEQUENCE</scope>
    <source>
        <strain evidence="14">K_DeepCast_65m_m2_066</strain>
    </source>
</reference>
<keyword evidence="6 11" id="KW-0812">Transmembrane</keyword>
<evidence type="ECO:0000256" key="5">
    <source>
        <dbReference type="ARBA" id="ARBA00022519"/>
    </source>
</evidence>
<protein>
    <submittedName>
        <fullName evidence="14">General secretion pathway protein GspK</fullName>
    </submittedName>
</protein>
<dbReference type="InterPro" id="IPR049031">
    <property type="entry name" value="T2SSK_SAM-like_1st"/>
</dbReference>
<accession>A0A937VYH9</accession>
<comment type="subcellular location">
    <subcellularLocation>
        <location evidence="1">Cell inner membrane</location>
    </subcellularLocation>
</comment>
<feature type="region of interest" description="Disordered" evidence="10">
    <location>
        <begin position="269"/>
        <end position="329"/>
    </location>
</feature>
<dbReference type="InterPro" id="IPR049179">
    <property type="entry name" value="T2SSK_SAM-like_2nd"/>
</dbReference>
<dbReference type="SUPFAM" id="SSF158544">
    <property type="entry name" value="GspK insert domain-like"/>
    <property type="match status" value="1"/>
</dbReference>
<dbReference type="AlphaFoldDB" id="A0A937VYH9"/>
<evidence type="ECO:0000313" key="15">
    <source>
        <dbReference type="Proteomes" id="UP000712673"/>
    </source>
</evidence>
<organism evidence="14 15">
    <name type="scientific">Tectimicrobiota bacterium</name>
    <dbReference type="NCBI Taxonomy" id="2528274"/>
    <lineage>
        <taxon>Bacteria</taxon>
        <taxon>Pseudomonadati</taxon>
        <taxon>Nitrospinota/Tectimicrobiota group</taxon>
        <taxon>Candidatus Tectimicrobiota</taxon>
    </lineage>
</organism>